<dbReference type="Pfam" id="PF13041">
    <property type="entry name" value="PPR_2"/>
    <property type="match status" value="2"/>
</dbReference>
<evidence type="ECO:0000256" key="2">
    <source>
        <dbReference type="PROSITE-ProRule" id="PRU00708"/>
    </source>
</evidence>
<evidence type="ECO:0000256" key="1">
    <source>
        <dbReference type="ARBA" id="ARBA00022737"/>
    </source>
</evidence>
<name>A0AAW1GGS3_SAPOF</name>
<dbReference type="GO" id="GO:0003723">
    <property type="term" value="F:RNA binding"/>
    <property type="evidence" value="ECO:0007669"/>
    <property type="project" value="InterPro"/>
</dbReference>
<proteinExistence type="predicted"/>
<dbReference type="FunFam" id="1.25.40.10:FF:001093">
    <property type="entry name" value="Pentatricopeptide repeat-containing protein At2g34400"/>
    <property type="match status" value="1"/>
</dbReference>
<sequence length="641" mass="72148">MYPLVKQTHTISRTLTFYSQLLDLCVSSKSANLTKVVHAQLIKVGFNRHTFLGNRCLDLYSRYQCIDDILNAFGDITQKNIISWNICLKGVLNSGYYELAHSLFVEMPERDVVSWNSMFSWHASCGHRDIAWERFRQMLNMGLKPSAYTYSILISMVSDSFRGKELHSGMITSGLVRSNVVLGNSLIDMYSKLGIIDYGFGVFLTMDKLDIISWNSIIIGCCKNGCGDLALSQFSLMRSLGYPFDEFTCSAVITCCTNLRNLEKGKQIFALCIKVGFLCNSIISSAIIDLFSKSNRLELSVQLFKELDKWDSEVCNSLISSYASHDIGENALQLLVQMSRANIRPTEFTLSSVLSSISGIPAEQGTQIHSLVVKSGFERDYVVGSSIVHMYCKVGLIDCAINYFAIMSPLNLISWNTMIMGLVHNGRSYEALETFKELQRRGPPPDRISLAGVLLACIYGGFVDEGIDIFSKMECSYGVKPCYEHYVSLVDLLCQAGRFIEAIEVTKRMPQLSDSTIWGTLLTACLVQGDIRLAEEVAQRLMELEPQLSLPYVALARIYEMRGHWEDTVRVRETMTRNVAPKVGGCSWIVVKGQLYTFKAEQLHHHSDKNIYFVLELLGFDKDEISSEKVFEADVDHANFM</sequence>
<evidence type="ECO:0008006" key="5">
    <source>
        <dbReference type="Google" id="ProtNLM"/>
    </source>
</evidence>
<feature type="repeat" description="PPR" evidence="2">
    <location>
        <begin position="111"/>
        <end position="145"/>
    </location>
</feature>
<dbReference type="NCBIfam" id="TIGR00756">
    <property type="entry name" value="PPR"/>
    <property type="match status" value="4"/>
</dbReference>
<evidence type="ECO:0000313" key="3">
    <source>
        <dbReference type="EMBL" id="KAK9663945.1"/>
    </source>
</evidence>
<dbReference type="InterPro" id="IPR002885">
    <property type="entry name" value="PPR_rpt"/>
</dbReference>
<dbReference type="InterPro" id="IPR046960">
    <property type="entry name" value="PPR_At4g14850-like_plant"/>
</dbReference>
<dbReference type="PANTHER" id="PTHR47926">
    <property type="entry name" value="PENTATRICOPEPTIDE REPEAT-CONTAINING PROTEIN"/>
    <property type="match status" value="1"/>
</dbReference>
<dbReference type="Proteomes" id="UP001443914">
    <property type="component" value="Unassembled WGS sequence"/>
</dbReference>
<evidence type="ECO:0000313" key="4">
    <source>
        <dbReference type="Proteomes" id="UP001443914"/>
    </source>
</evidence>
<dbReference type="AlphaFoldDB" id="A0AAW1GGS3"/>
<comment type="caution">
    <text evidence="3">The sequence shown here is derived from an EMBL/GenBank/DDBJ whole genome shotgun (WGS) entry which is preliminary data.</text>
</comment>
<reference evidence="3" key="1">
    <citation type="submission" date="2024-03" db="EMBL/GenBank/DDBJ databases">
        <title>WGS assembly of Saponaria officinalis var. Norfolk2.</title>
        <authorList>
            <person name="Jenkins J."/>
            <person name="Shu S."/>
            <person name="Grimwood J."/>
            <person name="Barry K."/>
            <person name="Goodstein D."/>
            <person name="Schmutz J."/>
            <person name="Leebens-Mack J."/>
            <person name="Osbourn A."/>
        </authorList>
    </citation>
    <scope>NUCLEOTIDE SEQUENCE [LARGE SCALE GENOMIC DNA]</scope>
    <source>
        <strain evidence="3">JIC</strain>
    </source>
</reference>
<dbReference type="SUPFAM" id="SSF48452">
    <property type="entry name" value="TPR-like"/>
    <property type="match status" value="1"/>
</dbReference>
<feature type="repeat" description="PPR" evidence="2">
    <location>
        <begin position="311"/>
        <end position="345"/>
    </location>
</feature>
<protein>
    <recommendedName>
        <fullName evidence="5">Pentatricopeptide repeat-containing protein</fullName>
    </recommendedName>
</protein>
<feature type="repeat" description="PPR" evidence="2">
    <location>
        <begin position="210"/>
        <end position="244"/>
    </location>
</feature>
<dbReference type="Pfam" id="PF20431">
    <property type="entry name" value="E_motif"/>
    <property type="match status" value="1"/>
</dbReference>
<dbReference type="GO" id="GO:0009451">
    <property type="term" value="P:RNA modification"/>
    <property type="evidence" value="ECO:0007669"/>
    <property type="project" value="InterPro"/>
</dbReference>
<dbReference type="Gene3D" id="1.25.40.10">
    <property type="entry name" value="Tetratricopeptide repeat domain"/>
    <property type="match status" value="5"/>
</dbReference>
<organism evidence="3 4">
    <name type="scientific">Saponaria officinalis</name>
    <name type="common">Common soapwort</name>
    <name type="synonym">Lychnis saponaria</name>
    <dbReference type="NCBI Taxonomy" id="3572"/>
    <lineage>
        <taxon>Eukaryota</taxon>
        <taxon>Viridiplantae</taxon>
        <taxon>Streptophyta</taxon>
        <taxon>Embryophyta</taxon>
        <taxon>Tracheophyta</taxon>
        <taxon>Spermatophyta</taxon>
        <taxon>Magnoliopsida</taxon>
        <taxon>eudicotyledons</taxon>
        <taxon>Gunneridae</taxon>
        <taxon>Pentapetalae</taxon>
        <taxon>Caryophyllales</taxon>
        <taxon>Caryophyllaceae</taxon>
        <taxon>Caryophylleae</taxon>
        <taxon>Saponaria</taxon>
    </lineage>
</organism>
<dbReference type="EMBL" id="JBDFQZ010000014">
    <property type="protein sequence ID" value="KAK9663945.1"/>
    <property type="molecule type" value="Genomic_DNA"/>
</dbReference>
<dbReference type="InterPro" id="IPR046848">
    <property type="entry name" value="E_motif"/>
</dbReference>
<keyword evidence="4" id="KW-1185">Reference proteome</keyword>
<gene>
    <name evidence="3" type="ORF">RND81_14G008500</name>
</gene>
<dbReference type="Pfam" id="PF01535">
    <property type="entry name" value="PPR"/>
    <property type="match status" value="3"/>
</dbReference>
<dbReference type="PANTHER" id="PTHR47926:SF479">
    <property type="entry name" value="PENTACOTRIPEPTIDE-REPEAT REGION OF PRORP DOMAIN-CONTAINING PROTEIN"/>
    <property type="match status" value="1"/>
</dbReference>
<dbReference type="InterPro" id="IPR011990">
    <property type="entry name" value="TPR-like_helical_dom_sf"/>
</dbReference>
<dbReference type="PROSITE" id="PS51375">
    <property type="entry name" value="PPR"/>
    <property type="match status" value="4"/>
</dbReference>
<accession>A0AAW1GGS3</accession>
<feature type="repeat" description="PPR" evidence="2">
    <location>
        <begin position="411"/>
        <end position="445"/>
    </location>
</feature>
<keyword evidence="1" id="KW-0677">Repeat</keyword>